<dbReference type="PANTHER" id="PTHR38436">
    <property type="entry name" value="POLYKETIDE CYCLASE SNOAL-LIKE DOMAIN"/>
    <property type="match status" value="1"/>
</dbReference>
<dbReference type="Proteomes" id="UP001597347">
    <property type="component" value="Unassembled WGS sequence"/>
</dbReference>
<dbReference type="PANTHER" id="PTHR38436:SF1">
    <property type="entry name" value="ESTER CYCLASE"/>
    <property type="match status" value="1"/>
</dbReference>
<accession>A0ABW4LFV1</accession>
<reference evidence="2" key="1">
    <citation type="journal article" date="2019" name="Int. J. Syst. Evol. Microbiol.">
        <title>The Global Catalogue of Microorganisms (GCM) 10K type strain sequencing project: providing services to taxonomists for standard genome sequencing and annotation.</title>
        <authorList>
            <consortium name="The Broad Institute Genomics Platform"/>
            <consortium name="The Broad Institute Genome Sequencing Center for Infectious Disease"/>
            <person name="Wu L."/>
            <person name="Ma J."/>
        </authorList>
    </citation>
    <scope>NUCLEOTIDE SEQUENCE [LARGE SCALE GENOMIC DNA]</scope>
    <source>
        <strain evidence="2">CGMCC 1.12471</strain>
    </source>
</reference>
<protein>
    <submittedName>
        <fullName evidence="1">Ester cyclase</fullName>
    </submittedName>
</protein>
<organism evidence="1 2">
    <name type="scientific">Amnibacterium endophyticum</name>
    <dbReference type="NCBI Taxonomy" id="2109337"/>
    <lineage>
        <taxon>Bacteria</taxon>
        <taxon>Bacillati</taxon>
        <taxon>Actinomycetota</taxon>
        <taxon>Actinomycetes</taxon>
        <taxon>Micrococcales</taxon>
        <taxon>Microbacteriaceae</taxon>
        <taxon>Amnibacterium</taxon>
    </lineage>
</organism>
<evidence type="ECO:0000313" key="1">
    <source>
        <dbReference type="EMBL" id="MFD1722044.1"/>
    </source>
</evidence>
<keyword evidence="2" id="KW-1185">Reference proteome</keyword>
<evidence type="ECO:0000313" key="2">
    <source>
        <dbReference type="Proteomes" id="UP001597347"/>
    </source>
</evidence>
<gene>
    <name evidence="1" type="ORF">ACFSBI_10835</name>
</gene>
<dbReference type="Pfam" id="PF07366">
    <property type="entry name" value="SnoaL"/>
    <property type="match status" value="1"/>
</dbReference>
<sequence>METCNRHDLDAMRDFLAPDVRRAGAPRGADAWLDDVADLLVGFPDFRWKRIALVVEGDRLAVHLRTRGTHRGPWGGVAPTGRRISSAEFAFYRLEGERIVEAAGGADPSIAAQLTG</sequence>
<proteinExistence type="predicted"/>
<dbReference type="InterPro" id="IPR009959">
    <property type="entry name" value="Cyclase_SnoaL-like"/>
</dbReference>
<comment type="caution">
    <text evidence="1">The sequence shown here is derived from an EMBL/GenBank/DDBJ whole genome shotgun (WGS) entry which is preliminary data.</text>
</comment>
<dbReference type="Gene3D" id="3.10.450.50">
    <property type="match status" value="1"/>
</dbReference>
<dbReference type="InterPro" id="IPR032710">
    <property type="entry name" value="NTF2-like_dom_sf"/>
</dbReference>
<dbReference type="SUPFAM" id="SSF54427">
    <property type="entry name" value="NTF2-like"/>
    <property type="match status" value="1"/>
</dbReference>
<dbReference type="RefSeq" id="WP_377934960.1">
    <property type="nucleotide sequence ID" value="NZ_JBHUEA010000016.1"/>
</dbReference>
<name>A0ABW4LFV1_9MICO</name>
<dbReference type="EMBL" id="JBHUEA010000016">
    <property type="protein sequence ID" value="MFD1722044.1"/>
    <property type="molecule type" value="Genomic_DNA"/>
</dbReference>